<gene>
    <name evidence="2" type="ORF">DQQ10_14910</name>
</gene>
<name>A0A364Y164_9BACT</name>
<accession>A0A364Y164</accession>
<dbReference type="Pfam" id="PF03435">
    <property type="entry name" value="Sacchrp_dh_NADP"/>
    <property type="match status" value="1"/>
</dbReference>
<dbReference type="Proteomes" id="UP000251889">
    <property type="component" value="Unassembled WGS sequence"/>
</dbReference>
<dbReference type="RefSeq" id="WP_112747683.1">
    <property type="nucleotide sequence ID" value="NZ_QMFY01000007.1"/>
</dbReference>
<feature type="domain" description="Saccharopine dehydrogenase NADP binding" evidence="1">
    <location>
        <begin position="8"/>
        <end position="125"/>
    </location>
</feature>
<dbReference type="PANTHER" id="PTHR43781">
    <property type="entry name" value="SACCHAROPINE DEHYDROGENASE"/>
    <property type="match status" value="1"/>
</dbReference>
<protein>
    <submittedName>
        <fullName evidence="2">Saccharopine dehydrogenase</fullName>
    </submittedName>
</protein>
<dbReference type="PANTHER" id="PTHR43781:SF1">
    <property type="entry name" value="SACCHAROPINE DEHYDROGENASE"/>
    <property type="match status" value="1"/>
</dbReference>
<evidence type="ECO:0000313" key="2">
    <source>
        <dbReference type="EMBL" id="RAW00341.1"/>
    </source>
</evidence>
<dbReference type="AlphaFoldDB" id="A0A364Y164"/>
<sequence>MSDPKNTILVYGSYGYTGRLIVKQCRQKDLQVILAGRNREALAQQSADTGFPFEAVEIDNKQALEQLLQKVSVVIHCGGPFQFTASKMVHACLRTGTHYTDITGEYQVFEELQRYDDDARRSILTILPGVGFDVVPSDCLALHLKKRLPDATHLQLAFLNSAGGGLSRGTNKTMIEGLGRGSVIRTGGILTTVPLGAKTMHIDFGRISSHALNIPWGDIATAWCSTKIPNIEVYIGAKRSLIRNAKLSKYFNWILRHRSVKNYLLKKLDQKPDGPTEERRLKGTALLWGKAWNNNGQSVITRIEVPNGYTLTAITSVLIAEKILAGNFKPGFQTPATAYGADLILEVEGCVWRDEATLAKVKSY</sequence>
<dbReference type="InterPro" id="IPR036291">
    <property type="entry name" value="NAD(P)-bd_dom_sf"/>
</dbReference>
<keyword evidence="3" id="KW-1185">Reference proteome</keyword>
<dbReference type="InterPro" id="IPR005097">
    <property type="entry name" value="Sacchrp_dh_NADP-bd"/>
</dbReference>
<evidence type="ECO:0000259" key="1">
    <source>
        <dbReference type="Pfam" id="PF03435"/>
    </source>
</evidence>
<organism evidence="2 3">
    <name type="scientific">Pseudochryseolinea flava</name>
    <dbReference type="NCBI Taxonomy" id="2059302"/>
    <lineage>
        <taxon>Bacteria</taxon>
        <taxon>Pseudomonadati</taxon>
        <taxon>Bacteroidota</taxon>
        <taxon>Cytophagia</taxon>
        <taxon>Cytophagales</taxon>
        <taxon>Fulvivirgaceae</taxon>
        <taxon>Pseudochryseolinea</taxon>
    </lineage>
</organism>
<evidence type="ECO:0000313" key="3">
    <source>
        <dbReference type="Proteomes" id="UP000251889"/>
    </source>
</evidence>
<reference evidence="2 3" key="1">
    <citation type="submission" date="2018-06" db="EMBL/GenBank/DDBJ databases">
        <title>Chryseolinea flavus sp. nov., a member of the phylum Bacteroidetes isolated from soil.</title>
        <authorList>
            <person name="Li Y."/>
            <person name="Wang J."/>
        </authorList>
    </citation>
    <scope>NUCLEOTIDE SEQUENCE [LARGE SCALE GENOMIC DNA]</scope>
    <source>
        <strain evidence="2 3">SDU1-6</strain>
    </source>
</reference>
<dbReference type="OrthoDB" id="623995at2"/>
<dbReference type="Gene3D" id="3.40.50.720">
    <property type="entry name" value="NAD(P)-binding Rossmann-like Domain"/>
    <property type="match status" value="1"/>
</dbReference>
<comment type="caution">
    <text evidence="2">The sequence shown here is derived from an EMBL/GenBank/DDBJ whole genome shotgun (WGS) entry which is preliminary data.</text>
</comment>
<dbReference type="EMBL" id="QMFY01000007">
    <property type="protein sequence ID" value="RAW00341.1"/>
    <property type="molecule type" value="Genomic_DNA"/>
</dbReference>
<dbReference type="SUPFAM" id="SSF51735">
    <property type="entry name" value="NAD(P)-binding Rossmann-fold domains"/>
    <property type="match status" value="1"/>
</dbReference>
<proteinExistence type="predicted"/>